<evidence type="ECO:0000256" key="6">
    <source>
        <dbReference type="ARBA" id="ARBA00022827"/>
    </source>
</evidence>
<dbReference type="PANTHER" id="PTHR42737:SF2">
    <property type="entry name" value="GLUTATHIONE REDUCTASE"/>
    <property type="match status" value="1"/>
</dbReference>
<dbReference type="InterPro" id="IPR006322">
    <property type="entry name" value="Glutathione_Rdtase_euk/bac"/>
</dbReference>
<dbReference type="AlphaFoldDB" id="A0AAJ6W0S4"/>
<comment type="cofactor">
    <cofactor evidence="15">
        <name>FAD</name>
        <dbReference type="ChEBI" id="CHEBI:57692"/>
    </cofactor>
    <text evidence="15">Binds 1 FAD per subunit.</text>
</comment>
<dbReference type="GO" id="GO:0045454">
    <property type="term" value="P:cell redox homeostasis"/>
    <property type="evidence" value="ECO:0007669"/>
    <property type="project" value="InterPro"/>
</dbReference>
<feature type="binding site" evidence="15">
    <location>
        <position position="117"/>
    </location>
    <ligand>
        <name>FAD</name>
        <dbReference type="ChEBI" id="CHEBI:57692"/>
    </ligand>
</feature>
<dbReference type="InterPro" id="IPR004099">
    <property type="entry name" value="Pyr_nucl-diS_OxRdtase_dimer"/>
</dbReference>
<dbReference type="GO" id="GO:0006749">
    <property type="term" value="P:glutathione metabolic process"/>
    <property type="evidence" value="ECO:0007669"/>
    <property type="project" value="InterPro"/>
</dbReference>
<dbReference type="FunFam" id="3.30.390.30:FF:000003">
    <property type="entry name" value="Glutathione reductase"/>
    <property type="match status" value="1"/>
</dbReference>
<evidence type="ECO:0000256" key="1">
    <source>
        <dbReference type="ARBA" id="ARBA00004173"/>
    </source>
</evidence>
<evidence type="ECO:0000256" key="5">
    <source>
        <dbReference type="ARBA" id="ARBA00022630"/>
    </source>
</evidence>
<dbReference type="Pfam" id="PF02852">
    <property type="entry name" value="Pyr_redox_dim"/>
    <property type="match status" value="1"/>
</dbReference>
<dbReference type="PIRSF" id="PIRSF000350">
    <property type="entry name" value="Mercury_reductase_MerA"/>
    <property type="match status" value="1"/>
</dbReference>
<dbReference type="InterPro" id="IPR046952">
    <property type="entry name" value="GSHR/TRXR-like"/>
</dbReference>
<feature type="binding site" evidence="15">
    <location>
        <begin position="176"/>
        <end position="183"/>
    </location>
    <ligand>
        <name>NAD(+)</name>
        <dbReference type="ChEBI" id="CHEBI:57540"/>
    </ligand>
</feature>
<dbReference type="SUPFAM" id="SSF55424">
    <property type="entry name" value="FAD/NAD-linked reductases, dimerisation (C-terminal) domain"/>
    <property type="match status" value="1"/>
</dbReference>
<dbReference type="Pfam" id="PF07992">
    <property type="entry name" value="Pyr_redox_2"/>
    <property type="match status" value="1"/>
</dbReference>
<dbReference type="NCBIfam" id="NF004776">
    <property type="entry name" value="PRK06116.1"/>
    <property type="match status" value="1"/>
</dbReference>
<dbReference type="GO" id="GO:0005739">
    <property type="term" value="C:mitochondrion"/>
    <property type="evidence" value="ECO:0007669"/>
    <property type="project" value="UniProtKB-SubCell"/>
</dbReference>
<evidence type="ECO:0000256" key="14">
    <source>
        <dbReference type="PIRSR" id="PIRSR000350-2"/>
    </source>
</evidence>
<keyword evidence="15" id="KW-0547">Nucleotide-binding</keyword>
<feature type="binding site" evidence="15">
    <location>
        <position position="305"/>
    </location>
    <ligand>
        <name>NAD(+)</name>
        <dbReference type="ChEBI" id="CHEBI:57540"/>
    </ligand>
</feature>
<keyword evidence="12 17" id="KW-0676">Redox-active center</keyword>
<evidence type="ECO:0000313" key="22">
    <source>
        <dbReference type="RefSeq" id="XP_003748614.1"/>
    </source>
</evidence>
<dbReference type="InterPro" id="IPR023753">
    <property type="entry name" value="FAD/NAD-binding_dom"/>
</dbReference>
<evidence type="ECO:0000313" key="21">
    <source>
        <dbReference type="Proteomes" id="UP000694867"/>
    </source>
</evidence>
<dbReference type="InterPro" id="IPR012999">
    <property type="entry name" value="Pyr_OxRdtase_I_AS"/>
</dbReference>
<keyword evidence="21" id="KW-1185">Reference proteome</keyword>
<keyword evidence="8" id="KW-0809">Transit peptide</keyword>
<dbReference type="GO" id="GO:0050660">
    <property type="term" value="F:flavin adenine dinucleotide binding"/>
    <property type="evidence" value="ECO:0007669"/>
    <property type="project" value="InterPro"/>
</dbReference>
<dbReference type="InterPro" id="IPR001100">
    <property type="entry name" value="Pyr_nuc-diS_OxRdtase"/>
</dbReference>
<comment type="function">
    <text evidence="18">Catalyzes the reduction of glutathione disulfide (GSSG) to reduced glutathione (GSH). Constitutes the major mechanism to maintain a high GSH:GSSG ratio in the cytosol.</text>
</comment>
<dbReference type="Gene3D" id="3.50.50.60">
    <property type="entry name" value="FAD/NAD(P)-binding domain"/>
    <property type="match status" value="2"/>
</dbReference>
<evidence type="ECO:0000256" key="15">
    <source>
        <dbReference type="PIRSR" id="PIRSR000350-3"/>
    </source>
</evidence>
<evidence type="ECO:0000259" key="20">
    <source>
        <dbReference type="Pfam" id="PF07992"/>
    </source>
</evidence>
<dbReference type="RefSeq" id="XP_003748614.1">
    <property type="nucleotide sequence ID" value="XM_003748566.2"/>
</dbReference>
<evidence type="ECO:0000256" key="18">
    <source>
        <dbReference type="RuleBase" id="RU365016"/>
    </source>
</evidence>
<dbReference type="FunFam" id="3.50.50.60:FF:000484">
    <property type="entry name" value="Glutathione reductase, mitochondrial"/>
    <property type="match status" value="1"/>
</dbReference>
<evidence type="ECO:0000256" key="7">
    <source>
        <dbReference type="ARBA" id="ARBA00022857"/>
    </source>
</evidence>
<reference evidence="22" key="1">
    <citation type="submission" date="2025-08" db="UniProtKB">
        <authorList>
            <consortium name="RefSeq"/>
        </authorList>
    </citation>
    <scope>IDENTIFICATION</scope>
</reference>
<keyword evidence="15" id="KW-0520">NAD</keyword>
<gene>
    <name evidence="22" type="primary">LOC100897177</name>
</gene>
<keyword evidence="5 17" id="KW-0285">Flavoprotein</keyword>
<evidence type="ECO:0000256" key="2">
    <source>
        <dbReference type="ARBA" id="ARBA00004496"/>
    </source>
</evidence>
<comment type="subcellular location">
    <subcellularLocation>
        <location evidence="2 18">Cytoplasm</location>
    </subcellularLocation>
    <subcellularLocation>
        <location evidence="1">Mitochondrion</location>
    </subcellularLocation>
</comment>
<sequence length="452" mass="49592">MAPVPKKFDYLVLGGGSGGIASARRAAEYGVKVGLIEEARLGGTCVNVGCVPKKVSWYAAWQRELMHNFKDYGFDFEYKGFNWPSFKAKRDAYIERLNGIYERNLESSKVELIKGRGRFVDPKTIQVGEEMYTADHITIAVGGRPRIPEVLGAEFGIDSDGFFELKELPKKALIVGSGYIAVEIAGVFNALGVDTTVVIRKAAILRSFEHFLGSHLMHQMKADGVKFETRDSVSRVDQDGSLLTVTTQTGKIIPDVDCLLWAVGRDPHVGGLGLEAAKVEQDENGHIIVDEFQNTSSKSIYALGDVCGKALLTPVAIAAGRRLAMRLFNKQKDLKLDYDNIPTVIFSHPPIGSIGLTEYEARDKFGAENVRSYESTFNPMYYALCERKVKTTMKLVCAGADEKVVGLHMIGDSVDEILQGFGVAIKMGATKSQFDSCVAIHPTSAEELVTMR</sequence>
<dbReference type="SUPFAM" id="SSF51905">
    <property type="entry name" value="FAD/NAD(P)-binding domain"/>
    <property type="match status" value="1"/>
</dbReference>
<feature type="active site" description="Proton acceptor" evidence="14">
    <location>
        <position position="441"/>
    </location>
</feature>
<keyword evidence="6 15" id="KW-0274">FAD</keyword>
<comment type="catalytic activity">
    <reaction evidence="13 18">
        <text>2 glutathione + NADP(+) = glutathione disulfide + NADPH + H(+)</text>
        <dbReference type="Rhea" id="RHEA:11740"/>
        <dbReference type="ChEBI" id="CHEBI:15378"/>
        <dbReference type="ChEBI" id="CHEBI:57783"/>
        <dbReference type="ChEBI" id="CHEBI:57925"/>
        <dbReference type="ChEBI" id="CHEBI:58297"/>
        <dbReference type="ChEBI" id="CHEBI:58349"/>
        <dbReference type="EC" id="1.8.1.7"/>
    </reaction>
</comment>
<evidence type="ECO:0000259" key="19">
    <source>
        <dbReference type="Pfam" id="PF02852"/>
    </source>
</evidence>
<evidence type="ECO:0000256" key="16">
    <source>
        <dbReference type="PIRSR" id="PIRSR000350-4"/>
    </source>
</evidence>
<dbReference type="PRINTS" id="PR00411">
    <property type="entry name" value="PNDRDTASEI"/>
</dbReference>
<comment type="similarity">
    <text evidence="3 17">Belongs to the class-I pyridine nucleotide-disulfide oxidoreductase family.</text>
</comment>
<evidence type="ECO:0000256" key="10">
    <source>
        <dbReference type="ARBA" id="ARBA00023128"/>
    </source>
</evidence>
<dbReference type="Gene3D" id="3.30.390.30">
    <property type="match status" value="1"/>
</dbReference>
<evidence type="ECO:0000256" key="8">
    <source>
        <dbReference type="ARBA" id="ARBA00022946"/>
    </source>
</evidence>
<keyword evidence="10" id="KW-0496">Mitochondrion</keyword>
<evidence type="ECO:0000256" key="13">
    <source>
        <dbReference type="ARBA" id="ARBA00049142"/>
    </source>
</evidence>
<evidence type="ECO:0000256" key="17">
    <source>
        <dbReference type="RuleBase" id="RU003691"/>
    </source>
</evidence>
<evidence type="ECO:0000256" key="4">
    <source>
        <dbReference type="ARBA" id="ARBA00022490"/>
    </source>
</evidence>
<feature type="domain" description="Pyridine nucleotide-disulphide oxidoreductase dimerisation" evidence="19">
    <location>
        <begin position="341"/>
        <end position="451"/>
    </location>
</feature>
<organism evidence="21 22">
    <name type="scientific">Galendromus occidentalis</name>
    <name type="common">western predatory mite</name>
    <dbReference type="NCBI Taxonomy" id="34638"/>
    <lineage>
        <taxon>Eukaryota</taxon>
        <taxon>Metazoa</taxon>
        <taxon>Ecdysozoa</taxon>
        <taxon>Arthropoda</taxon>
        <taxon>Chelicerata</taxon>
        <taxon>Arachnida</taxon>
        <taxon>Acari</taxon>
        <taxon>Parasitiformes</taxon>
        <taxon>Mesostigmata</taxon>
        <taxon>Gamasina</taxon>
        <taxon>Phytoseioidea</taxon>
        <taxon>Phytoseiidae</taxon>
        <taxon>Typhlodrominae</taxon>
        <taxon>Galendromus</taxon>
    </lineage>
</organism>
<accession>A0AAJ6W0S4</accession>
<feature type="binding site" evidence="15">
    <location>
        <position position="264"/>
    </location>
    <ligand>
        <name>NAD(+)</name>
        <dbReference type="ChEBI" id="CHEBI:57540"/>
    </ligand>
</feature>
<proteinExistence type="inferred from homology"/>
<keyword evidence="9 17" id="KW-0560">Oxidoreductase</keyword>
<keyword evidence="7 18" id="KW-0521">NADP</keyword>
<feature type="disulfide bond" description="Redox-active" evidence="16">
    <location>
        <begin position="45"/>
        <end position="50"/>
    </location>
</feature>
<keyword evidence="11" id="KW-1015">Disulfide bond</keyword>
<dbReference type="PROSITE" id="PS00076">
    <property type="entry name" value="PYRIDINE_REDOX_1"/>
    <property type="match status" value="1"/>
</dbReference>
<dbReference type="InterPro" id="IPR036188">
    <property type="entry name" value="FAD/NAD-bd_sf"/>
</dbReference>
<dbReference type="EC" id="1.8.1.7" evidence="18"/>
<evidence type="ECO:0000256" key="12">
    <source>
        <dbReference type="ARBA" id="ARBA00023284"/>
    </source>
</evidence>
<dbReference type="GO" id="GO:0034599">
    <property type="term" value="P:cellular response to oxidative stress"/>
    <property type="evidence" value="ECO:0007669"/>
    <property type="project" value="TreeGrafter"/>
</dbReference>
<dbReference type="GO" id="GO:0004362">
    <property type="term" value="F:glutathione-disulfide reductase (NADPH) activity"/>
    <property type="evidence" value="ECO:0007669"/>
    <property type="project" value="UniProtKB-EC"/>
</dbReference>
<name>A0AAJ6W0S4_9ACAR</name>
<dbReference type="NCBIfam" id="TIGR01421">
    <property type="entry name" value="gluta_reduc_1"/>
    <property type="match status" value="1"/>
</dbReference>
<dbReference type="KEGG" id="goe:100897177"/>
<protein>
    <recommendedName>
        <fullName evidence="18">Glutathione reductase</fullName>
        <ecNumber evidence="18">1.8.1.7</ecNumber>
    </recommendedName>
</protein>
<dbReference type="PRINTS" id="PR00368">
    <property type="entry name" value="FADPNR"/>
</dbReference>
<feature type="domain" description="FAD/NAD(P)-binding" evidence="20">
    <location>
        <begin position="8"/>
        <end position="320"/>
    </location>
</feature>
<dbReference type="PANTHER" id="PTHR42737">
    <property type="entry name" value="GLUTATHIONE REDUCTASE"/>
    <property type="match status" value="1"/>
</dbReference>
<dbReference type="GO" id="GO:0050661">
    <property type="term" value="F:NADP binding"/>
    <property type="evidence" value="ECO:0007669"/>
    <property type="project" value="InterPro"/>
</dbReference>
<evidence type="ECO:0000256" key="11">
    <source>
        <dbReference type="ARBA" id="ARBA00023157"/>
    </source>
</evidence>
<dbReference type="GeneID" id="100897177"/>
<dbReference type="Proteomes" id="UP000694867">
    <property type="component" value="Unplaced"/>
</dbReference>
<evidence type="ECO:0000256" key="3">
    <source>
        <dbReference type="ARBA" id="ARBA00007532"/>
    </source>
</evidence>
<feature type="binding site" evidence="15">
    <location>
        <position position="54"/>
    </location>
    <ligand>
        <name>FAD</name>
        <dbReference type="ChEBI" id="CHEBI:57692"/>
    </ligand>
</feature>
<keyword evidence="4 18" id="KW-0963">Cytoplasm</keyword>
<evidence type="ECO:0000256" key="9">
    <source>
        <dbReference type="ARBA" id="ARBA00023002"/>
    </source>
</evidence>
<dbReference type="InterPro" id="IPR016156">
    <property type="entry name" value="FAD/NAD-linked_Rdtase_dimer_sf"/>
</dbReference>
<dbReference type="GO" id="GO:0005829">
    <property type="term" value="C:cytosol"/>
    <property type="evidence" value="ECO:0007669"/>
    <property type="project" value="TreeGrafter"/>
</dbReference>